<dbReference type="RefSeq" id="XP_009255351.1">
    <property type="nucleotide sequence ID" value="XM_009257076.1"/>
</dbReference>
<sequence>MGPPLFDASLVRERSSVEDRQEEAPCPFKDLLDNVSSVLAKDKDIFAIGGHVQDEASGNSNVTIRWEGHPTLRLPLTDDTAQLNAPITMDIDNFCTNFDLGAHGILGTINQSLARSLAQRSSLGWQAFRAELCKLNVHSASSDLSQTLVNTPASIGQIATLVVCLPVAHKGGKLTVREKDQQVEFDWASGPSHMIQWAAFFDICELETLPITEGHRLTLTYNLFWADYVPGLMADQLNLVDQQSLYFYKSLEKLIDAMKSTEKEHLVGFTCRHAYPHTSRSSHENLHKMLKGMDMVVYQALKQILGHVTVGTVVDDSEFVKKQFETEEEERESGRAYYELDNSYLVDTVCITETPVSVMAGQPRHKEWDDYDPTAANPTNIAHRHRRESEYRREKVNWLNHAPDEQTPKEVSDIYCEPWQRYVDITEYESSAVIFAWVNKVVSTEVVSTEDDYEEEESGNIEDDEVESESGNTEDYDGWNEIFD</sequence>
<accession>K3VPR1</accession>
<feature type="region of interest" description="Disordered" evidence="1">
    <location>
        <begin position="448"/>
        <end position="484"/>
    </location>
</feature>
<dbReference type="HOGENOM" id="CLU_019613_1_1_1"/>
<dbReference type="eggNOG" id="ENOG502S0B1">
    <property type="taxonomic scope" value="Eukaryota"/>
</dbReference>
<keyword evidence="3" id="KW-1185">Reference proteome</keyword>
<comment type="caution">
    <text evidence="2">The sequence shown here is derived from an EMBL/GenBank/DDBJ whole genome shotgun (WGS) entry which is preliminary data.</text>
</comment>
<proteinExistence type="predicted"/>
<evidence type="ECO:0000313" key="3">
    <source>
        <dbReference type="Proteomes" id="UP000007978"/>
    </source>
</evidence>
<name>K3VPR1_FUSPC</name>
<dbReference type="KEGG" id="fpu:FPSE_03958"/>
<evidence type="ECO:0000313" key="2">
    <source>
        <dbReference type="EMBL" id="EKJ75778.1"/>
    </source>
</evidence>
<dbReference type="Proteomes" id="UP000007978">
    <property type="component" value="Chromosome 3"/>
</dbReference>
<organism evidence="2 3">
    <name type="scientific">Fusarium pseudograminearum (strain CS3096)</name>
    <name type="common">Wheat and barley crown-rot fungus</name>
    <dbReference type="NCBI Taxonomy" id="1028729"/>
    <lineage>
        <taxon>Eukaryota</taxon>
        <taxon>Fungi</taxon>
        <taxon>Dikarya</taxon>
        <taxon>Ascomycota</taxon>
        <taxon>Pezizomycotina</taxon>
        <taxon>Sordariomycetes</taxon>
        <taxon>Hypocreomycetidae</taxon>
        <taxon>Hypocreales</taxon>
        <taxon>Nectriaceae</taxon>
        <taxon>Fusarium</taxon>
    </lineage>
</organism>
<dbReference type="EMBL" id="AFNW01000081">
    <property type="protein sequence ID" value="EKJ75778.1"/>
    <property type="molecule type" value="Genomic_DNA"/>
</dbReference>
<dbReference type="PANTHER" id="PTHR33099">
    <property type="entry name" value="FE2OG DIOXYGENASE DOMAIN-CONTAINING PROTEIN"/>
    <property type="match status" value="1"/>
</dbReference>
<evidence type="ECO:0000256" key="1">
    <source>
        <dbReference type="SAM" id="MobiDB-lite"/>
    </source>
</evidence>
<dbReference type="OrthoDB" id="27483at2759"/>
<dbReference type="PANTHER" id="PTHR33099:SF7">
    <property type="entry name" value="MYND-TYPE DOMAIN-CONTAINING PROTEIN"/>
    <property type="match status" value="1"/>
</dbReference>
<gene>
    <name evidence="2" type="ORF">FPSE_03958</name>
</gene>
<reference evidence="2 3" key="1">
    <citation type="journal article" date="2012" name="PLoS Pathog.">
        <title>Comparative pathogenomics reveals horizontally acquired novel virulence genes in fungi infecting cereal hosts.</title>
        <authorList>
            <person name="Gardiner D.M."/>
            <person name="McDonald M.C."/>
            <person name="Covarelli L."/>
            <person name="Solomon P.S."/>
            <person name="Rusu A.G."/>
            <person name="Marshall M."/>
            <person name="Kazan K."/>
            <person name="Chakraborty S."/>
            <person name="McDonald B.A."/>
            <person name="Manners J.M."/>
        </authorList>
    </citation>
    <scope>NUCLEOTIDE SEQUENCE [LARGE SCALE GENOMIC DNA]</scope>
    <source>
        <strain evidence="2 3">CS3096</strain>
    </source>
</reference>
<dbReference type="AlphaFoldDB" id="K3VPR1"/>
<protein>
    <submittedName>
        <fullName evidence="2">Uncharacterized protein</fullName>
    </submittedName>
</protein>
<dbReference type="GeneID" id="20362576"/>